<evidence type="ECO:0000256" key="2">
    <source>
        <dbReference type="ARBA" id="ARBA00013064"/>
    </source>
</evidence>
<dbReference type="InterPro" id="IPR016667">
    <property type="entry name" value="Caps_polysacc_synth_CpsB/CapC"/>
</dbReference>
<name>A0ABU0IVZ3_9CAUL</name>
<dbReference type="SUPFAM" id="SSF89550">
    <property type="entry name" value="PHP domain-like"/>
    <property type="match status" value="1"/>
</dbReference>
<evidence type="ECO:0000256" key="1">
    <source>
        <dbReference type="ARBA" id="ARBA00005750"/>
    </source>
</evidence>
<dbReference type="PANTHER" id="PTHR39181:SF1">
    <property type="entry name" value="TYROSINE-PROTEIN PHOSPHATASE YWQE"/>
    <property type="match status" value="1"/>
</dbReference>
<dbReference type="Proteomes" id="UP001228905">
    <property type="component" value="Unassembled WGS sequence"/>
</dbReference>
<keyword evidence="6" id="KW-1185">Reference proteome</keyword>
<keyword evidence="3 5" id="KW-0378">Hydrolase</keyword>
<protein>
    <recommendedName>
        <fullName evidence="2">protein-tyrosine-phosphatase</fullName>
        <ecNumber evidence="2">3.1.3.48</ecNumber>
    </recommendedName>
</protein>
<dbReference type="PANTHER" id="PTHR39181">
    <property type="entry name" value="TYROSINE-PROTEIN PHOSPHATASE YWQE"/>
    <property type="match status" value="1"/>
</dbReference>
<dbReference type="PIRSF" id="PIRSF016557">
    <property type="entry name" value="Caps_synth_CpsB"/>
    <property type="match status" value="1"/>
</dbReference>
<dbReference type="EMBL" id="JAUSVS010000010">
    <property type="protein sequence ID" value="MDQ0466178.1"/>
    <property type="molecule type" value="Genomic_DNA"/>
</dbReference>
<dbReference type="InterPro" id="IPR016195">
    <property type="entry name" value="Pol/histidinol_Pase-like"/>
</dbReference>
<gene>
    <name evidence="5" type="ORF">QO010_003971</name>
</gene>
<proteinExistence type="inferred from homology"/>
<accession>A0ABU0IVZ3</accession>
<comment type="caution">
    <text evidence="5">The sequence shown here is derived from an EMBL/GenBank/DDBJ whole genome shotgun (WGS) entry which is preliminary data.</text>
</comment>
<dbReference type="EC" id="3.1.3.48" evidence="2"/>
<dbReference type="Gene3D" id="3.20.20.140">
    <property type="entry name" value="Metal-dependent hydrolases"/>
    <property type="match status" value="1"/>
</dbReference>
<sequence>MARCAVADGITVTACTPHIFPGLYENKGPEIRQAIADLQTRLDEAGIPLKLVTGADVQLAVNLADGLKSGRILSLNNSRYFLFEPPHHTAPPRLEETVFNIMAAGWQPVVTHPERLHWIENHYDTMCKLAHAGAWMQLTCGSVTGRFGRRAKYWSERMLDEGLVHILATDAHNMRNRAPRMAEARDMVAQRLGEQAATDMVLTRPQGILDDLAPTALPAAEGVAKAPVRATGLGMLRRLFSAA</sequence>
<evidence type="ECO:0000256" key="3">
    <source>
        <dbReference type="ARBA" id="ARBA00022801"/>
    </source>
</evidence>
<evidence type="ECO:0000313" key="5">
    <source>
        <dbReference type="EMBL" id="MDQ0466178.1"/>
    </source>
</evidence>
<comment type="similarity">
    <text evidence="1">Belongs to the metallo-dependent hydrolases superfamily. CpsB/CapC family.</text>
</comment>
<evidence type="ECO:0000313" key="6">
    <source>
        <dbReference type="Proteomes" id="UP001228905"/>
    </source>
</evidence>
<evidence type="ECO:0000256" key="4">
    <source>
        <dbReference type="ARBA" id="ARBA00051722"/>
    </source>
</evidence>
<dbReference type="GO" id="GO:0004725">
    <property type="term" value="F:protein tyrosine phosphatase activity"/>
    <property type="evidence" value="ECO:0007669"/>
    <property type="project" value="UniProtKB-EC"/>
</dbReference>
<comment type="catalytic activity">
    <reaction evidence="4">
        <text>O-phospho-L-tyrosyl-[protein] + H2O = L-tyrosyl-[protein] + phosphate</text>
        <dbReference type="Rhea" id="RHEA:10684"/>
        <dbReference type="Rhea" id="RHEA-COMP:10136"/>
        <dbReference type="Rhea" id="RHEA-COMP:20101"/>
        <dbReference type="ChEBI" id="CHEBI:15377"/>
        <dbReference type="ChEBI" id="CHEBI:43474"/>
        <dbReference type="ChEBI" id="CHEBI:46858"/>
        <dbReference type="ChEBI" id="CHEBI:61978"/>
        <dbReference type="EC" id="3.1.3.48"/>
    </reaction>
</comment>
<reference evidence="5 6" key="1">
    <citation type="submission" date="2023-07" db="EMBL/GenBank/DDBJ databases">
        <title>Genomic Encyclopedia of Type Strains, Phase IV (KMG-IV): sequencing the most valuable type-strain genomes for metagenomic binning, comparative biology and taxonomic classification.</title>
        <authorList>
            <person name="Goeker M."/>
        </authorList>
    </citation>
    <scope>NUCLEOTIDE SEQUENCE [LARGE SCALE GENOMIC DNA]</scope>
    <source>
        <strain evidence="5 6">DSM 18695</strain>
    </source>
</reference>
<organism evidence="5 6">
    <name type="scientific">Caulobacter ginsengisoli</name>
    <dbReference type="NCBI Taxonomy" id="400775"/>
    <lineage>
        <taxon>Bacteria</taxon>
        <taxon>Pseudomonadati</taxon>
        <taxon>Pseudomonadota</taxon>
        <taxon>Alphaproteobacteria</taxon>
        <taxon>Caulobacterales</taxon>
        <taxon>Caulobacteraceae</taxon>
        <taxon>Caulobacter</taxon>
    </lineage>
</organism>
<dbReference type="Pfam" id="PF19567">
    <property type="entry name" value="CpsB_CapC"/>
    <property type="match status" value="1"/>
</dbReference>